<gene>
    <name evidence="1" type="ORF">CA85_32980</name>
</gene>
<dbReference type="Proteomes" id="UP000318053">
    <property type="component" value="Unassembled WGS sequence"/>
</dbReference>
<name>A0A5C5XR61_9BACT</name>
<proteinExistence type="predicted"/>
<protein>
    <submittedName>
        <fullName evidence="1">Uncharacterized protein</fullName>
    </submittedName>
</protein>
<sequence length="91" mass="9964">MFDASVDRPLHSLNHIIRCVPPRADQSSAERRSIFKWIELYSETRVSSATFLSGQLAPGCLSLPSEEVVRLLSCLLAVDCTTSPAPDEGDC</sequence>
<reference evidence="1 2" key="1">
    <citation type="submission" date="2019-02" db="EMBL/GenBank/DDBJ databases">
        <title>Deep-cultivation of Planctomycetes and their phenomic and genomic characterization uncovers novel biology.</title>
        <authorList>
            <person name="Wiegand S."/>
            <person name="Jogler M."/>
            <person name="Boedeker C."/>
            <person name="Pinto D."/>
            <person name="Vollmers J."/>
            <person name="Rivas-Marin E."/>
            <person name="Kohn T."/>
            <person name="Peeters S.H."/>
            <person name="Heuer A."/>
            <person name="Rast P."/>
            <person name="Oberbeckmann S."/>
            <person name="Bunk B."/>
            <person name="Jeske O."/>
            <person name="Meyerdierks A."/>
            <person name="Storesund J.E."/>
            <person name="Kallscheuer N."/>
            <person name="Luecker S."/>
            <person name="Lage O.M."/>
            <person name="Pohl T."/>
            <person name="Merkel B.J."/>
            <person name="Hornburger P."/>
            <person name="Mueller R.-W."/>
            <person name="Bruemmer F."/>
            <person name="Labrenz M."/>
            <person name="Spormann A.M."/>
            <person name="Op Den Camp H."/>
            <person name="Overmann J."/>
            <person name="Amann R."/>
            <person name="Jetten M.S.M."/>
            <person name="Mascher T."/>
            <person name="Medema M.H."/>
            <person name="Devos D.P."/>
            <person name="Kaster A.-K."/>
            <person name="Ovreas L."/>
            <person name="Rohde M."/>
            <person name="Galperin M.Y."/>
            <person name="Jogler C."/>
        </authorList>
    </citation>
    <scope>NUCLEOTIDE SEQUENCE [LARGE SCALE GENOMIC DNA]</scope>
    <source>
        <strain evidence="1 2">CA85</strain>
    </source>
</reference>
<accession>A0A5C5XR61</accession>
<dbReference type="AlphaFoldDB" id="A0A5C5XR61"/>
<organism evidence="1 2">
    <name type="scientific">Allorhodopirellula solitaria</name>
    <dbReference type="NCBI Taxonomy" id="2527987"/>
    <lineage>
        <taxon>Bacteria</taxon>
        <taxon>Pseudomonadati</taxon>
        <taxon>Planctomycetota</taxon>
        <taxon>Planctomycetia</taxon>
        <taxon>Pirellulales</taxon>
        <taxon>Pirellulaceae</taxon>
        <taxon>Allorhodopirellula</taxon>
    </lineage>
</organism>
<evidence type="ECO:0000313" key="1">
    <source>
        <dbReference type="EMBL" id="TWT65384.1"/>
    </source>
</evidence>
<evidence type="ECO:0000313" key="2">
    <source>
        <dbReference type="Proteomes" id="UP000318053"/>
    </source>
</evidence>
<dbReference type="EMBL" id="SJPK01000007">
    <property type="protein sequence ID" value="TWT65384.1"/>
    <property type="molecule type" value="Genomic_DNA"/>
</dbReference>
<keyword evidence="2" id="KW-1185">Reference proteome</keyword>
<comment type="caution">
    <text evidence="1">The sequence shown here is derived from an EMBL/GenBank/DDBJ whole genome shotgun (WGS) entry which is preliminary data.</text>
</comment>